<evidence type="ECO:0000256" key="8">
    <source>
        <dbReference type="ARBA" id="ARBA00023242"/>
    </source>
</evidence>
<keyword evidence="3 9" id="KW-0235">DNA replication</keyword>
<evidence type="ECO:0000256" key="3">
    <source>
        <dbReference type="ARBA" id="ARBA00022705"/>
    </source>
</evidence>
<dbReference type="FunFam" id="2.30.29.150:FF:000001">
    <property type="entry name" value="Fact complex subunit ssrp1"/>
    <property type="match status" value="1"/>
</dbReference>
<evidence type="ECO:0000256" key="4">
    <source>
        <dbReference type="ARBA" id="ARBA00022763"/>
    </source>
</evidence>
<dbReference type="Gene3D" id="2.30.29.220">
    <property type="entry name" value="Structure-specific recognition protein (SSRP1)"/>
    <property type="match status" value="1"/>
</dbReference>
<protein>
    <recommendedName>
        <fullName evidence="9">FACT complex subunit SSRP1</fullName>
    </recommendedName>
</protein>
<dbReference type="OMA" id="AFINSAC"/>
<dbReference type="SUPFAM" id="SSF50729">
    <property type="entry name" value="PH domain-like"/>
    <property type="match status" value="1"/>
</dbReference>
<evidence type="ECO:0000313" key="14">
    <source>
        <dbReference type="Proteomes" id="UP000243975"/>
    </source>
</evidence>
<accession>A0A103XKY7</accession>
<gene>
    <name evidence="13" type="ORF">Ccrd_005231</name>
</gene>
<dbReference type="PANTHER" id="PTHR45849:SF1">
    <property type="entry name" value="FACT COMPLEX SUBUNIT SSRP1"/>
    <property type="match status" value="1"/>
</dbReference>
<evidence type="ECO:0000259" key="11">
    <source>
        <dbReference type="Pfam" id="PF17292"/>
    </source>
</evidence>
<dbReference type="Pfam" id="PF03531">
    <property type="entry name" value="SSrecog"/>
    <property type="match status" value="1"/>
</dbReference>
<comment type="similarity">
    <text evidence="1 9">Belongs to the SSRP1 family.</text>
</comment>
<comment type="function">
    <text evidence="9">Component of the FACT complex, a general chromatin factor that acts to reorganize nucleosomes. The FACT complex is involved in multiple processes that require DNA as a template such as mRNA elongation, DNA replication and DNA repair. During transcription elongation the FACT complex acts as a histone chaperone that both destabilizes and restores nucleosomal structure. It facilitates the passage of RNA polymerase II and transcription by promoting the dissociation of one histone H2A-H2B dimer from the nucleosome, then subsequently promotes the reestablishment of the nucleosome following the passage of RNA polymerase II.</text>
</comment>
<keyword evidence="2 9" id="KW-0158">Chromosome</keyword>
<dbReference type="GO" id="GO:0006260">
    <property type="term" value="P:DNA replication"/>
    <property type="evidence" value="ECO:0007669"/>
    <property type="project" value="UniProtKB-KW"/>
</dbReference>
<dbReference type="InterPro" id="IPR035417">
    <property type="entry name" value="SSRP1/POB3_N"/>
</dbReference>
<keyword evidence="14" id="KW-1185">Reference proteome</keyword>
<dbReference type="Pfam" id="PF21103">
    <property type="entry name" value="PH1_SSRP1-like"/>
    <property type="match status" value="1"/>
</dbReference>
<keyword evidence="5 9" id="KW-0805">Transcription regulation</keyword>
<name>A0A103XKY7_CYNCS</name>
<reference evidence="13 14" key="1">
    <citation type="journal article" date="2016" name="Sci. Rep.">
        <title>The genome sequence of the outbreeding globe artichoke constructed de novo incorporating a phase-aware low-pass sequencing strategy of F1 progeny.</title>
        <authorList>
            <person name="Scaglione D."/>
            <person name="Reyes-Chin-Wo S."/>
            <person name="Acquadro A."/>
            <person name="Froenicke L."/>
            <person name="Portis E."/>
            <person name="Beitel C."/>
            <person name="Tirone M."/>
            <person name="Mauro R."/>
            <person name="Lo Monaco A."/>
            <person name="Mauromicale G."/>
            <person name="Faccioli P."/>
            <person name="Cattivelli L."/>
            <person name="Rieseberg L."/>
            <person name="Michelmore R."/>
            <person name="Lanteri S."/>
        </authorList>
    </citation>
    <scope>NUCLEOTIDE SEQUENCE [LARGE SCALE GENOMIC DNA]</scope>
    <source>
        <strain evidence="13">2C</strain>
    </source>
</reference>
<keyword evidence="6 9" id="KW-0804">Transcription</keyword>
<feature type="domain" description="SSRP1 dimerization" evidence="10">
    <location>
        <begin position="127"/>
        <end position="195"/>
    </location>
</feature>
<dbReference type="GO" id="GO:0003677">
    <property type="term" value="F:DNA binding"/>
    <property type="evidence" value="ECO:0007669"/>
    <property type="project" value="InterPro"/>
</dbReference>
<dbReference type="GO" id="GO:0042393">
    <property type="term" value="F:histone binding"/>
    <property type="evidence" value="ECO:0007669"/>
    <property type="project" value="TreeGrafter"/>
</dbReference>
<dbReference type="Proteomes" id="UP000243975">
    <property type="component" value="Unassembled WGS sequence"/>
</dbReference>
<feature type="domain" description="FACT complex subunit SSRP1/POB3 N-terminal PH" evidence="11">
    <location>
        <begin position="37"/>
        <end position="120"/>
    </location>
</feature>
<dbReference type="InterPro" id="IPR038167">
    <property type="entry name" value="SSRP1_sf"/>
</dbReference>
<evidence type="ECO:0000256" key="1">
    <source>
        <dbReference type="ARBA" id="ARBA00010060"/>
    </source>
</evidence>
<dbReference type="PRINTS" id="PR00887">
    <property type="entry name" value="SSRCOGNITION"/>
</dbReference>
<dbReference type="CDD" id="cd13230">
    <property type="entry name" value="PH1_SSRP1-like"/>
    <property type="match status" value="1"/>
</dbReference>
<evidence type="ECO:0000259" key="12">
    <source>
        <dbReference type="Pfam" id="PF21103"/>
    </source>
</evidence>
<dbReference type="PANTHER" id="PTHR45849">
    <property type="entry name" value="FACT COMPLEX SUBUNIT SSRP1"/>
    <property type="match status" value="1"/>
</dbReference>
<dbReference type="InterPro" id="IPR048993">
    <property type="entry name" value="SSRP1-like_PH1"/>
</dbReference>
<dbReference type="InterPro" id="IPR011993">
    <property type="entry name" value="PH-like_dom_sf"/>
</dbReference>
<evidence type="ECO:0000256" key="7">
    <source>
        <dbReference type="ARBA" id="ARBA00023204"/>
    </source>
</evidence>
<evidence type="ECO:0000256" key="9">
    <source>
        <dbReference type="RuleBase" id="RU364013"/>
    </source>
</evidence>
<sequence length="468" mass="52201">MADDQFFNNISLLDRSGTNSLGQYFRFDDGTGIDVMASINTGLFEVHSGCLLWKKQGGSKSVEVDIADIVRITWMKVPRSNQLGVQVNNGVKYKFDGFRDQDVSSLINFFQNSCSITAEEKQLSVSGKNWGEFDINGNMLSFLVGSKQAFEVSLADVSQTQIQGKDDVVLEFRKDDITGANETDSLVEMSFHIPSSNTQFVGDKNNSPAQVFLKNIQSMAVVGVGGEEAFVTFDTVTILTPRGRYDVELHLSFLRLQGQANDFKIHYSSICNTPHTFVVITLDPPIRKGQTLYPHIVIQFETDYVVESKLALNEDLYSSKYKDKLGPYYKGLIPEVFTVILHGLSSRKLTRPGKFRSCQDGFAVKSSLKAEYGLLYPLEKLKMKQEHLFRSIQSNEYHNLFDFISSKGLKIMNLGGGQATGGVVAAQQDEVNEADGEESDEENVKKHSPGITIKNLARILGDRWDKLS</sequence>
<dbReference type="GO" id="GO:0006281">
    <property type="term" value="P:DNA repair"/>
    <property type="evidence" value="ECO:0007669"/>
    <property type="project" value="UniProtKB-KW"/>
</dbReference>
<comment type="caution">
    <text evidence="13">The sequence shown here is derived from an EMBL/GenBank/DDBJ whole genome shotgun (WGS) entry which is preliminary data.</text>
</comment>
<evidence type="ECO:0000256" key="5">
    <source>
        <dbReference type="ARBA" id="ARBA00023015"/>
    </source>
</evidence>
<dbReference type="GO" id="GO:0031491">
    <property type="term" value="F:nucleosome binding"/>
    <property type="evidence" value="ECO:0007669"/>
    <property type="project" value="TreeGrafter"/>
</dbReference>
<feature type="domain" description="FACT complex subunit SSRP1-like first PH" evidence="12">
    <location>
        <begin position="228"/>
        <end position="348"/>
    </location>
</feature>
<keyword evidence="4 9" id="KW-0227">DNA damage</keyword>
<feature type="non-terminal residue" evidence="13">
    <location>
        <position position="468"/>
    </location>
</feature>
<dbReference type="EMBL" id="LEKV01004809">
    <property type="protein sequence ID" value="KVH92705.1"/>
    <property type="molecule type" value="Genomic_DNA"/>
</dbReference>
<evidence type="ECO:0000313" key="13">
    <source>
        <dbReference type="EMBL" id="KVH92705.1"/>
    </source>
</evidence>
<dbReference type="AlphaFoldDB" id="A0A103XKY7"/>
<keyword evidence="7 9" id="KW-0234">DNA repair</keyword>
<evidence type="ECO:0000256" key="6">
    <source>
        <dbReference type="ARBA" id="ARBA00023163"/>
    </source>
</evidence>
<dbReference type="STRING" id="59895.A0A103XKY7"/>
<dbReference type="InterPro" id="IPR050454">
    <property type="entry name" value="RTT106/SSRP1_HistChap/FACT"/>
</dbReference>
<comment type="subcellular location">
    <subcellularLocation>
        <location evidence="9">Nucleus</location>
    </subcellularLocation>
    <subcellularLocation>
        <location evidence="9">Chromosome</location>
    </subcellularLocation>
</comment>
<dbReference type="InterPro" id="IPR000969">
    <property type="entry name" value="SSRP1/POB3"/>
</dbReference>
<dbReference type="Gramene" id="KVH92705">
    <property type="protein sequence ID" value="KVH92705"/>
    <property type="gene ID" value="Ccrd_005231"/>
</dbReference>
<dbReference type="InterPro" id="IPR024954">
    <property type="entry name" value="SSRP1_DD"/>
</dbReference>
<keyword evidence="8 9" id="KW-0539">Nucleus</keyword>
<dbReference type="Pfam" id="PF17292">
    <property type="entry name" value="POB3_N"/>
    <property type="match status" value="1"/>
</dbReference>
<dbReference type="Gene3D" id="2.30.29.30">
    <property type="entry name" value="Pleckstrin-homology domain (PH domain)/Phosphotyrosine-binding domain (PTB)"/>
    <property type="match status" value="1"/>
</dbReference>
<dbReference type="GO" id="GO:0035101">
    <property type="term" value="C:FACT complex"/>
    <property type="evidence" value="ECO:0007669"/>
    <property type="project" value="TreeGrafter"/>
</dbReference>
<dbReference type="Gene3D" id="2.30.29.150">
    <property type="match status" value="1"/>
</dbReference>
<organism evidence="13 14">
    <name type="scientific">Cynara cardunculus var. scolymus</name>
    <name type="common">Globe artichoke</name>
    <name type="synonym">Cynara scolymus</name>
    <dbReference type="NCBI Taxonomy" id="59895"/>
    <lineage>
        <taxon>Eukaryota</taxon>
        <taxon>Viridiplantae</taxon>
        <taxon>Streptophyta</taxon>
        <taxon>Embryophyta</taxon>
        <taxon>Tracheophyta</taxon>
        <taxon>Spermatophyta</taxon>
        <taxon>Magnoliopsida</taxon>
        <taxon>eudicotyledons</taxon>
        <taxon>Gunneridae</taxon>
        <taxon>Pentapetalae</taxon>
        <taxon>asterids</taxon>
        <taxon>campanulids</taxon>
        <taxon>Asterales</taxon>
        <taxon>Asteraceae</taxon>
        <taxon>Carduoideae</taxon>
        <taxon>Cardueae</taxon>
        <taxon>Carduinae</taxon>
        <taxon>Cynara</taxon>
    </lineage>
</organism>
<evidence type="ECO:0000259" key="10">
    <source>
        <dbReference type="Pfam" id="PF03531"/>
    </source>
</evidence>
<proteinExistence type="inferred from homology"/>
<evidence type="ECO:0000256" key="2">
    <source>
        <dbReference type="ARBA" id="ARBA00022454"/>
    </source>
</evidence>
<dbReference type="FunFam" id="2.30.29.220:FF:000002">
    <property type="entry name" value="FACT complex subunit SSRP1"/>
    <property type="match status" value="1"/>
</dbReference>